<keyword evidence="4" id="KW-1185">Reference proteome</keyword>
<dbReference type="EMBL" id="NQIK02000001">
    <property type="protein sequence ID" value="KAF7578809.1"/>
    <property type="molecule type" value="Genomic_DNA"/>
</dbReference>
<evidence type="ECO:0000313" key="3">
    <source>
        <dbReference type="Proteomes" id="UP000245464"/>
    </source>
</evidence>
<gene>
    <name evidence="2" type="ORF">Ptr86124_002821</name>
    <name evidence="1" type="ORF">PtrM4_030490</name>
</gene>
<reference evidence="2" key="2">
    <citation type="submission" date="2021-05" db="EMBL/GenBank/DDBJ databases">
        <authorList>
            <person name="Moolhuijzen P.M."/>
            <person name="Moffat C.S."/>
        </authorList>
    </citation>
    <scope>NUCLEOTIDE SEQUENCE</scope>
    <source>
        <strain evidence="2">86-124</strain>
    </source>
</reference>
<comment type="caution">
    <text evidence="1">The sequence shown here is derived from an EMBL/GenBank/DDBJ whole genome shotgun (WGS) entry which is preliminary data.</text>
</comment>
<proteinExistence type="predicted"/>
<protein>
    <submittedName>
        <fullName evidence="1">Uncharacterized protein</fullName>
    </submittedName>
</protein>
<reference evidence="2" key="3">
    <citation type="journal article" date="2022" name="bioRxiv">
        <title>A global pangenome for the wheat fungal pathogen Pyrenophora tritici-repentis and prediction of effector protein structural homology.</title>
        <authorList>
            <person name="Moolhuijzen P."/>
            <person name="See P.T."/>
            <person name="Shi G."/>
            <person name="Powell H.R."/>
            <person name="Cockram J."/>
            <person name="Jorgensen L.N."/>
            <person name="Benslimane H."/>
            <person name="Strelkov S.E."/>
            <person name="Turner J."/>
            <person name="Liu Z."/>
            <person name="Moffat C.S."/>
        </authorList>
    </citation>
    <scope>NUCLEOTIDE SEQUENCE</scope>
    <source>
        <strain evidence="2">86-124</strain>
    </source>
</reference>
<accession>A0A5M9LT24</accession>
<evidence type="ECO:0000313" key="1">
    <source>
        <dbReference type="EMBL" id="KAF7578809.1"/>
    </source>
</evidence>
<dbReference type="Proteomes" id="UP000245464">
    <property type="component" value="Chromosome 1"/>
</dbReference>
<evidence type="ECO:0000313" key="2">
    <source>
        <dbReference type="EMBL" id="KAI1517520.1"/>
    </source>
</evidence>
<reference evidence="4" key="4">
    <citation type="journal article" date="2022" name="Microb. Genom.">
        <title>A global pangenome for the wheat fungal pathogen Pyrenophora tritici-repentis and prediction of effector protein structural homology.</title>
        <authorList>
            <person name="Moolhuijzen P.M."/>
            <person name="See P.T."/>
            <person name="Shi G."/>
            <person name="Powell H.R."/>
            <person name="Cockram J."/>
            <person name="Jorgensen L.N."/>
            <person name="Benslimane H."/>
            <person name="Strelkov S.E."/>
            <person name="Turner J."/>
            <person name="Liu Z."/>
            <person name="Moffat C.S."/>
        </authorList>
    </citation>
    <scope>NUCLEOTIDE SEQUENCE [LARGE SCALE GENOMIC DNA]</scope>
</reference>
<reference evidence="1 3" key="1">
    <citation type="journal article" date="2018" name="BMC Genomics">
        <title>Comparative genomics of the wheat fungal pathogen Pyrenophora tritici-repentis reveals chromosomal variations and genome plasticity.</title>
        <authorList>
            <person name="Moolhuijzen P."/>
            <person name="See P.T."/>
            <person name="Hane J.K."/>
            <person name="Shi G."/>
            <person name="Liu Z."/>
            <person name="Oliver R.P."/>
            <person name="Moffat C.S."/>
        </authorList>
    </citation>
    <scope>NUCLEOTIDE SEQUENCE [LARGE SCALE GENOMIC DNA]</scope>
    <source>
        <strain evidence="1">M4</strain>
    </source>
</reference>
<sequence length="34" mass="3578">MAKVKDAKAEHDADVEARLRIGTASKIGNAPKDA</sequence>
<evidence type="ECO:0000313" key="4">
    <source>
        <dbReference type="Proteomes" id="UP000249757"/>
    </source>
</evidence>
<organism evidence="1 3">
    <name type="scientific">Pyrenophora tritici-repentis</name>
    <dbReference type="NCBI Taxonomy" id="45151"/>
    <lineage>
        <taxon>Eukaryota</taxon>
        <taxon>Fungi</taxon>
        <taxon>Dikarya</taxon>
        <taxon>Ascomycota</taxon>
        <taxon>Pezizomycotina</taxon>
        <taxon>Dothideomycetes</taxon>
        <taxon>Pleosporomycetidae</taxon>
        <taxon>Pleosporales</taxon>
        <taxon>Pleosporineae</taxon>
        <taxon>Pleosporaceae</taxon>
        <taxon>Pyrenophora</taxon>
    </lineage>
</organism>
<name>A0A5M9LT24_9PLEO</name>
<dbReference type="AlphaFoldDB" id="A0A5M9LT24"/>
<dbReference type="EMBL" id="NRDI02000003">
    <property type="protein sequence ID" value="KAI1517520.1"/>
    <property type="molecule type" value="Genomic_DNA"/>
</dbReference>
<dbReference type="Proteomes" id="UP000249757">
    <property type="component" value="Unassembled WGS sequence"/>
</dbReference>